<dbReference type="Proteomes" id="UP001165395">
    <property type="component" value="Unassembled WGS sequence"/>
</dbReference>
<proteinExistence type="predicted"/>
<dbReference type="Gene3D" id="1.10.1200.10">
    <property type="entry name" value="ACP-like"/>
    <property type="match status" value="1"/>
</dbReference>
<evidence type="ECO:0000313" key="2">
    <source>
        <dbReference type="EMBL" id="MCB6182899.1"/>
    </source>
</evidence>
<name>A0ABS8D3Z8_9NEIS</name>
<dbReference type="Pfam" id="PF00550">
    <property type="entry name" value="PP-binding"/>
    <property type="match status" value="1"/>
</dbReference>
<gene>
    <name evidence="2" type="ORF">LIN78_04970</name>
</gene>
<accession>A0ABS8D3Z8</accession>
<comment type="caution">
    <text evidence="2">The sequence shown here is derived from an EMBL/GenBank/DDBJ whole genome shotgun (WGS) entry which is preliminary data.</text>
</comment>
<feature type="domain" description="Carrier" evidence="1">
    <location>
        <begin position="23"/>
        <end position="55"/>
    </location>
</feature>
<evidence type="ECO:0000313" key="3">
    <source>
        <dbReference type="Proteomes" id="UP001165395"/>
    </source>
</evidence>
<sequence>MLNSLVKNYLINIKQKDAALFDKPDLQIADLALDSLDMVEMLFEIEDKCGFQLDDPMRYLKMSYQGMLDDIEKQIRANNNGEMISL</sequence>
<organism evidence="2 3">
    <name type="scientific">Leeia speluncae</name>
    <dbReference type="NCBI Taxonomy" id="2884804"/>
    <lineage>
        <taxon>Bacteria</taxon>
        <taxon>Pseudomonadati</taxon>
        <taxon>Pseudomonadota</taxon>
        <taxon>Betaproteobacteria</taxon>
        <taxon>Neisseriales</taxon>
        <taxon>Leeiaceae</taxon>
        <taxon>Leeia</taxon>
    </lineage>
</organism>
<dbReference type="InterPro" id="IPR036736">
    <property type="entry name" value="ACP-like_sf"/>
</dbReference>
<dbReference type="InterPro" id="IPR009081">
    <property type="entry name" value="PP-bd_ACP"/>
</dbReference>
<dbReference type="EMBL" id="JAJBZT010000002">
    <property type="protein sequence ID" value="MCB6182899.1"/>
    <property type="molecule type" value="Genomic_DNA"/>
</dbReference>
<reference evidence="2" key="1">
    <citation type="submission" date="2021-10" db="EMBL/GenBank/DDBJ databases">
        <title>The complete genome sequence of Leeia sp. TBRC 13508.</title>
        <authorList>
            <person name="Charoenyingcharoen P."/>
            <person name="Yukphan P."/>
        </authorList>
    </citation>
    <scope>NUCLEOTIDE SEQUENCE</scope>
    <source>
        <strain evidence="2">TBRC 13508</strain>
    </source>
</reference>
<dbReference type="SUPFAM" id="SSF47336">
    <property type="entry name" value="ACP-like"/>
    <property type="match status" value="1"/>
</dbReference>
<keyword evidence="3" id="KW-1185">Reference proteome</keyword>
<evidence type="ECO:0000259" key="1">
    <source>
        <dbReference type="Pfam" id="PF00550"/>
    </source>
</evidence>
<protein>
    <submittedName>
        <fullName evidence="2">Acyl carrier protein</fullName>
    </submittedName>
</protein>
<dbReference type="RefSeq" id="WP_227179094.1">
    <property type="nucleotide sequence ID" value="NZ_JAJBZT010000002.1"/>
</dbReference>